<comment type="cofactor">
    <cofactor evidence="7">
        <name>Mg(2+)</name>
        <dbReference type="ChEBI" id="CHEBI:18420"/>
    </cofactor>
</comment>
<protein>
    <recommendedName>
        <fullName evidence="7">Bifunctional uridylyltransferase/uridylyl-removing enzyme</fullName>
        <shortName evidence="7">UTase/UR</shortName>
    </recommendedName>
    <alternativeName>
        <fullName evidence="7">Bifunctional [protein-PII] modification enzyme</fullName>
    </alternativeName>
    <alternativeName>
        <fullName evidence="7">Bifunctional nitrogen sensor protein</fullName>
    </alternativeName>
    <domain>
        <recommendedName>
            <fullName evidence="7">[Protein-PII] uridylyltransferase</fullName>
            <shortName evidence="7">PII uridylyltransferase</shortName>
            <shortName evidence="7">UTase</shortName>
            <ecNumber evidence="7">2.7.7.59</ecNumber>
        </recommendedName>
    </domain>
    <domain>
        <recommendedName>
            <fullName evidence="7">[Protein-PII]-UMP uridylyl-removing enzyme</fullName>
            <shortName evidence="7">UR</shortName>
            <ecNumber evidence="7">3.1.4.-</ecNumber>
        </recommendedName>
    </domain>
</protein>
<sequence>MDAAGRGRRPGPHRRARSRRALRPPARPRTSPAPTRSWRSPRGRRRGRSALSADLRTERLALAVRAGRPGPHRRAELVQLVESRLRDVWDRAVGPLDGPDGPLAGGAGEGCGVALACVGSLARRDAGPASDVDLVLLHDGRALGRDDVAALADRIWYPLWDNGLRLDHSVRTAKGCREVAAVDLAAATGLLDLRVIAGDGGLVARTRGHLLDDWRAGARRRLPQVLDSLAERAARAGELAYLLEPDLKEARGGLRDVVTLRALAASWLTDRPHGAVDEAHTLLLDVRDGLQTSSGRPGDRLVLAEQDAVAVVCGFADADLLLAALAQAARTISAAVDLTTRRARQSVPARRFRAQGKRPRLRSLGHGLVEHDGEVVLGAGVSPAEDPVLPLRAAATAVRSGLPLSPVTLDHLLTTCPPLPEPWPAPAREALLELLAAGPAQVPVWESLDMVGLVERWLPEWTGIRNRPQRNAVHRWTVDRHLIETAVAAGPFLREVERPDLLLLAALTHDLGKLPGTQDHSRTGAPLARAVAARAGFAPADVEVVGRLVAEHLTLVDLATRRDPDDPQTVASLVEAVDGRLETLHLLRALTEADARAAGPAAWSPWRARLVDGLLARATTSLAGEQAPGPAPFDTAEQELAAATAADGRTRVDVREVDGFFVVTVVTPDRTGLFADLAGLLAGHRFLVRSALVRTLEGVAVDSWWVESPTGEAPSPELLRQGLERIVGGDVALLERLAARDAQTGRPTGPRSLVAHPRVVILPGASDRATVLEVRCADRPGLLHALGRALATEGIDIRSAHVATYAAQAVDVLYLAGPTGQRLSPPQVAMAIQALSDAAEVPGPGRPAG</sequence>
<keyword evidence="4 7" id="KW-0378">Hydrolase</keyword>
<evidence type="ECO:0000256" key="5">
    <source>
        <dbReference type="ARBA" id="ARBA00022842"/>
    </source>
</evidence>
<dbReference type="SUPFAM" id="SSF109604">
    <property type="entry name" value="HD-domain/PDEase-like"/>
    <property type="match status" value="1"/>
</dbReference>
<evidence type="ECO:0000259" key="10">
    <source>
        <dbReference type="PROSITE" id="PS51831"/>
    </source>
</evidence>
<dbReference type="InterPro" id="IPR003607">
    <property type="entry name" value="HD/PDEase_dom"/>
</dbReference>
<gene>
    <name evidence="7" type="primary">glnD</name>
    <name evidence="11" type="ORF">AB2L27_03885</name>
</gene>
<dbReference type="GO" id="GO:0008773">
    <property type="term" value="F:[protein-PII] uridylyltransferase activity"/>
    <property type="evidence" value="ECO:0007669"/>
    <property type="project" value="UniProtKB-EC"/>
</dbReference>
<dbReference type="CDD" id="cd04899">
    <property type="entry name" value="ACT_ACR-UUR-like_2"/>
    <property type="match status" value="1"/>
</dbReference>
<comment type="catalytic activity">
    <reaction evidence="7">
        <text>[protein-PII]-L-tyrosine + UTP = [protein-PII]-uridylyl-L-tyrosine + diphosphate</text>
        <dbReference type="Rhea" id="RHEA:13673"/>
        <dbReference type="Rhea" id="RHEA-COMP:12147"/>
        <dbReference type="Rhea" id="RHEA-COMP:12148"/>
        <dbReference type="ChEBI" id="CHEBI:33019"/>
        <dbReference type="ChEBI" id="CHEBI:46398"/>
        <dbReference type="ChEBI" id="CHEBI:46858"/>
        <dbReference type="ChEBI" id="CHEBI:90602"/>
        <dbReference type="EC" id="2.7.7.59"/>
    </reaction>
</comment>
<dbReference type="Pfam" id="PF01842">
    <property type="entry name" value="ACT"/>
    <property type="match status" value="1"/>
</dbReference>
<dbReference type="Gene3D" id="3.30.70.260">
    <property type="match status" value="1"/>
</dbReference>
<dbReference type="Pfam" id="PF08335">
    <property type="entry name" value="GlnD_UR_UTase"/>
    <property type="match status" value="1"/>
</dbReference>
<evidence type="ECO:0000256" key="6">
    <source>
        <dbReference type="ARBA" id="ARBA00023268"/>
    </source>
</evidence>
<keyword evidence="3" id="KW-0677">Repeat</keyword>
<dbReference type="Pfam" id="PF01966">
    <property type="entry name" value="HD"/>
    <property type="match status" value="1"/>
</dbReference>
<dbReference type="PANTHER" id="PTHR47320:SF1">
    <property type="entry name" value="BIFUNCTIONAL URIDYLYLTRANSFERASE_URIDYLYL-REMOVING ENZYME"/>
    <property type="match status" value="1"/>
</dbReference>
<evidence type="ECO:0000256" key="1">
    <source>
        <dbReference type="ARBA" id="ARBA00022679"/>
    </source>
</evidence>
<comment type="domain">
    <text evidence="7">Has four distinct domains: an N-terminal nucleotidyltransferase (NT) domain responsible for UTase activity, a central HD domain that encodes UR activity, and two C-terminal ACT domains that seem to have a role in glutamine sensing.</text>
</comment>
<dbReference type="HAMAP" id="MF_00277">
    <property type="entry name" value="PII_uridylyl_transf"/>
    <property type="match status" value="1"/>
</dbReference>
<dbReference type="SMART" id="SM00471">
    <property type="entry name" value="HDc"/>
    <property type="match status" value="1"/>
</dbReference>
<dbReference type="InterPro" id="IPR013546">
    <property type="entry name" value="PII_UdlTrfase/GS_AdlTrfase"/>
</dbReference>
<dbReference type="EC" id="2.7.7.59" evidence="7"/>
<comment type="caution">
    <text evidence="11">The sequence shown here is derived from an EMBL/GenBank/DDBJ whole genome shotgun (WGS) entry which is preliminary data.</text>
</comment>
<comment type="function">
    <text evidence="7">Modifies, by uridylylation and deuridylylation, the PII regulatory proteins (GlnB and homologs), in response to the nitrogen status of the cell that GlnD senses through the glutamine level. Under low glutamine levels, catalyzes the conversion of the PII proteins and UTP to PII-UMP and PPi, while under higher glutamine levels, GlnD hydrolyzes PII-UMP to PII and UMP (deuridylylation). Thus, controls uridylylation state and activity of the PII proteins, and plays an important role in the regulation of nitrogen metabolism.</text>
</comment>
<comment type="catalytic activity">
    <reaction evidence="7">
        <text>[protein-PII]-uridylyl-L-tyrosine + H2O = [protein-PII]-L-tyrosine + UMP + H(+)</text>
        <dbReference type="Rhea" id="RHEA:48600"/>
        <dbReference type="Rhea" id="RHEA-COMP:12147"/>
        <dbReference type="Rhea" id="RHEA-COMP:12148"/>
        <dbReference type="ChEBI" id="CHEBI:15377"/>
        <dbReference type="ChEBI" id="CHEBI:15378"/>
        <dbReference type="ChEBI" id="CHEBI:46858"/>
        <dbReference type="ChEBI" id="CHEBI:57865"/>
        <dbReference type="ChEBI" id="CHEBI:90602"/>
    </reaction>
</comment>
<evidence type="ECO:0000313" key="11">
    <source>
        <dbReference type="EMBL" id="MEZ0163906.1"/>
    </source>
</evidence>
<dbReference type="PIRSF" id="PIRSF006288">
    <property type="entry name" value="PII_uridyltransf"/>
    <property type="match status" value="1"/>
</dbReference>
<keyword evidence="12" id="KW-1185">Reference proteome</keyword>
<dbReference type="PANTHER" id="PTHR47320">
    <property type="entry name" value="BIFUNCTIONAL URIDYLYLTRANSFERASE/URIDYLYL-REMOVING ENZYME"/>
    <property type="match status" value="1"/>
</dbReference>
<feature type="compositionally biased region" description="Low complexity" evidence="8">
    <location>
        <begin position="28"/>
        <end position="38"/>
    </location>
</feature>
<organism evidence="11 12">
    <name type="scientific">Kineococcus halophytocola</name>
    <dbReference type="NCBI Taxonomy" id="3234027"/>
    <lineage>
        <taxon>Bacteria</taxon>
        <taxon>Bacillati</taxon>
        <taxon>Actinomycetota</taxon>
        <taxon>Actinomycetes</taxon>
        <taxon>Kineosporiales</taxon>
        <taxon>Kineosporiaceae</taxon>
        <taxon>Kineococcus</taxon>
    </lineage>
</organism>
<accession>A0ABV4GX62</accession>
<dbReference type="CDD" id="cd04873">
    <property type="entry name" value="ACT_UUR-ACR-like"/>
    <property type="match status" value="1"/>
</dbReference>
<reference evidence="11 12" key="1">
    <citation type="submission" date="2024-07" db="EMBL/GenBank/DDBJ databases">
        <authorList>
            <person name="Thanompreechachai J."/>
            <person name="Duangmal K."/>
        </authorList>
    </citation>
    <scope>NUCLEOTIDE SEQUENCE [LARGE SCALE GENOMIC DNA]</scope>
    <source>
        <strain evidence="11 12">LSe6-4</strain>
    </source>
</reference>
<dbReference type="CDD" id="cd05401">
    <property type="entry name" value="NT_GlnE_GlnD_like"/>
    <property type="match status" value="1"/>
</dbReference>
<evidence type="ECO:0000259" key="9">
    <source>
        <dbReference type="PROSITE" id="PS51671"/>
    </source>
</evidence>
<dbReference type="PROSITE" id="PS51831">
    <property type="entry name" value="HD"/>
    <property type="match status" value="1"/>
</dbReference>
<dbReference type="EMBL" id="JBGFTU010000003">
    <property type="protein sequence ID" value="MEZ0163906.1"/>
    <property type="molecule type" value="Genomic_DNA"/>
</dbReference>
<comment type="similarity">
    <text evidence="7">Belongs to the GlnD family.</text>
</comment>
<dbReference type="InterPro" id="IPR006674">
    <property type="entry name" value="HD_domain"/>
</dbReference>
<feature type="compositionally biased region" description="Basic residues" evidence="8">
    <location>
        <begin position="39"/>
        <end position="48"/>
    </location>
</feature>
<dbReference type="Proteomes" id="UP001565927">
    <property type="component" value="Unassembled WGS sequence"/>
</dbReference>
<feature type="region of interest" description="Uridylyltransferase" evidence="7">
    <location>
        <begin position="1"/>
        <end position="363"/>
    </location>
</feature>
<dbReference type="InterPro" id="IPR045865">
    <property type="entry name" value="ACT-like_dom_sf"/>
</dbReference>
<dbReference type="InterPro" id="IPR002912">
    <property type="entry name" value="ACT_dom"/>
</dbReference>
<dbReference type="InterPro" id="IPR043519">
    <property type="entry name" value="NT_sf"/>
</dbReference>
<feature type="compositionally biased region" description="Basic residues" evidence="8">
    <location>
        <begin position="1"/>
        <end position="22"/>
    </location>
</feature>
<dbReference type="PROSITE" id="PS51671">
    <property type="entry name" value="ACT"/>
    <property type="match status" value="2"/>
</dbReference>
<evidence type="ECO:0000256" key="8">
    <source>
        <dbReference type="SAM" id="MobiDB-lite"/>
    </source>
</evidence>
<evidence type="ECO:0000256" key="4">
    <source>
        <dbReference type="ARBA" id="ARBA00022801"/>
    </source>
</evidence>
<evidence type="ECO:0000256" key="7">
    <source>
        <dbReference type="HAMAP-Rule" id="MF_00277"/>
    </source>
</evidence>
<feature type="domain" description="ACT" evidence="9">
    <location>
        <begin position="662"/>
        <end position="739"/>
    </location>
</feature>
<comment type="caution">
    <text evidence="7">Lacks conserved residue(s) required for the propagation of feature annotation.</text>
</comment>
<dbReference type="SUPFAM" id="SSF81593">
    <property type="entry name" value="Nucleotidyltransferase substrate binding subunit/domain"/>
    <property type="match status" value="1"/>
</dbReference>
<feature type="domain" description="HD" evidence="10">
    <location>
        <begin position="478"/>
        <end position="580"/>
    </location>
</feature>
<keyword evidence="2 7" id="KW-0548">Nucleotidyltransferase</keyword>
<dbReference type="SUPFAM" id="SSF81301">
    <property type="entry name" value="Nucleotidyltransferase"/>
    <property type="match status" value="1"/>
</dbReference>
<evidence type="ECO:0000256" key="2">
    <source>
        <dbReference type="ARBA" id="ARBA00022695"/>
    </source>
</evidence>
<keyword evidence="5 7" id="KW-0460">Magnesium</keyword>
<evidence type="ECO:0000313" key="12">
    <source>
        <dbReference type="Proteomes" id="UP001565927"/>
    </source>
</evidence>
<dbReference type="NCBIfam" id="NF002895">
    <property type="entry name" value="PRK03381.1"/>
    <property type="match status" value="1"/>
</dbReference>
<dbReference type="Gene3D" id="1.10.3090.10">
    <property type="entry name" value="cca-adding enzyme, domain 2"/>
    <property type="match status" value="1"/>
</dbReference>
<name>A0ABV4GX62_9ACTN</name>
<keyword evidence="6 7" id="KW-0511">Multifunctional enzyme</keyword>
<keyword evidence="1 7" id="KW-0808">Transferase</keyword>
<dbReference type="SUPFAM" id="SSF55021">
    <property type="entry name" value="ACT-like"/>
    <property type="match status" value="2"/>
</dbReference>
<dbReference type="InterPro" id="IPR010043">
    <property type="entry name" value="UTase/UR"/>
</dbReference>
<proteinExistence type="inferred from homology"/>
<feature type="domain" description="ACT" evidence="9">
    <location>
        <begin position="771"/>
        <end position="846"/>
    </location>
</feature>
<evidence type="ECO:0000256" key="3">
    <source>
        <dbReference type="ARBA" id="ARBA00022737"/>
    </source>
</evidence>
<comment type="activity regulation">
    <text evidence="7">Uridylyltransferase (UTase) activity is inhibited by glutamine, while glutamine activates uridylyl-removing (UR) activity.</text>
</comment>
<feature type="region of interest" description="Disordered" evidence="8">
    <location>
        <begin position="1"/>
        <end position="52"/>
    </location>
</feature>
<dbReference type="EC" id="3.1.4.-" evidence="7"/>